<dbReference type="EMBL" id="AP019621">
    <property type="protein sequence ID" value="BBJ49111.1"/>
    <property type="molecule type" value="Genomic_DNA"/>
</dbReference>
<dbReference type="AlphaFoldDB" id="A0A499VHT1"/>
<reference evidence="2" key="1">
    <citation type="submission" date="2019-04" db="EMBL/GenBank/DDBJ databases">
        <title>Draft genome sequences of Streptomyces avermitilis MC3.</title>
        <authorList>
            <person name="Komaki H."/>
            <person name="Tamura T."/>
            <person name="Hosoyama A."/>
        </authorList>
    </citation>
    <scope>NUCLEOTIDE SEQUENCE</scope>
    <source>
        <strain evidence="2">MC3</strain>
    </source>
</reference>
<organism evidence="2">
    <name type="scientific">Streptomyces avermitilis</name>
    <dbReference type="NCBI Taxonomy" id="33903"/>
    <lineage>
        <taxon>Bacteria</taxon>
        <taxon>Bacillati</taxon>
        <taxon>Actinomycetota</taxon>
        <taxon>Actinomycetes</taxon>
        <taxon>Kitasatosporales</taxon>
        <taxon>Streptomycetaceae</taxon>
        <taxon>Streptomyces</taxon>
    </lineage>
</organism>
<gene>
    <name evidence="2" type="ORF">SAVMC3_17400</name>
</gene>
<sequence length="78" mass="7961">MAGCHAVFPRISTLGPLDQVPVAGHNSPAAFAANVTVGTGGRGRSARVPAGFQESPPEEMPDPRAAARASTADRPVVR</sequence>
<evidence type="ECO:0000313" key="2">
    <source>
        <dbReference type="EMBL" id="BBJ49111.1"/>
    </source>
</evidence>
<accession>A0A499VHT1</accession>
<protein>
    <submittedName>
        <fullName evidence="2">Uncharacterized protein</fullName>
    </submittedName>
</protein>
<evidence type="ECO:0000256" key="1">
    <source>
        <dbReference type="SAM" id="MobiDB-lite"/>
    </source>
</evidence>
<name>A0A499VHT1_STRAX</name>
<feature type="region of interest" description="Disordered" evidence="1">
    <location>
        <begin position="37"/>
        <end position="78"/>
    </location>
</feature>
<proteinExistence type="predicted"/>